<keyword evidence="21" id="KW-1185">Reference proteome</keyword>
<gene>
    <name evidence="17" type="primary">aroB</name>
    <name evidence="20" type="ORF">AZF04_18035</name>
</gene>
<evidence type="ECO:0000256" key="3">
    <source>
        <dbReference type="ARBA" id="ARBA00004496"/>
    </source>
</evidence>
<dbReference type="EC" id="4.2.3.4" evidence="6 17"/>
<feature type="binding site" evidence="17">
    <location>
        <position position="150"/>
    </location>
    <ligand>
        <name>NAD(+)</name>
        <dbReference type="ChEBI" id="CHEBI:57540"/>
    </ligand>
</feature>
<dbReference type="Proteomes" id="UP000075806">
    <property type="component" value="Unassembled WGS sequence"/>
</dbReference>
<evidence type="ECO:0000313" key="20">
    <source>
        <dbReference type="EMBL" id="KYG32862.1"/>
    </source>
</evidence>
<dbReference type="Gene3D" id="3.40.50.1970">
    <property type="match status" value="1"/>
</dbReference>
<dbReference type="InterPro" id="IPR050071">
    <property type="entry name" value="Dehydroquinate_synthase"/>
</dbReference>
<dbReference type="UniPathway" id="UPA00053">
    <property type="reaction ID" value="UER00085"/>
</dbReference>
<evidence type="ECO:0000259" key="19">
    <source>
        <dbReference type="Pfam" id="PF24621"/>
    </source>
</evidence>
<comment type="similarity">
    <text evidence="5 17">Belongs to the sugar phosphate cyclases superfamily. Dehydroquinate synthase family.</text>
</comment>
<evidence type="ECO:0000256" key="11">
    <source>
        <dbReference type="ARBA" id="ARBA00022741"/>
    </source>
</evidence>
<name>A0A162EGZ4_9BACI</name>
<dbReference type="GO" id="GO:0009423">
    <property type="term" value="P:chorismate biosynthetic process"/>
    <property type="evidence" value="ECO:0007669"/>
    <property type="project" value="UniProtKB-UniRule"/>
</dbReference>
<dbReference type="GO" id="GO:0008652">
    <property type="term" value="P:amino acid biosynthetic process"/>
    <property type="evidence" value="ECO:0007669"/>
    <property type="project" value="UniProtKB-KW"/>
</dbReference>
<evidence type="ECO:0000256" key="2">
    <source>
        <dbReference type="ARBA" id="ARBA00001911"/>
    </source>
</evidence>
<evidence type="ECO:0000256" key="14">
    <source>
        <dbReference type="ARBA" id="ARBA00023141"/>
    </source>
</evidence>
<feature type="binding site" evidence="17">
    <location>
        <position position="246"/>
    </location>
    <ligand>
        <name>Zn(2+)</name>
        <dbReference type="ChEBI" id="CHEBI:29105"/>
    </ligand>
</feature>
<evidence type="ECO:0000256" key="9">
    <source>
        <dbReference type="ARBA" id="ARBA00022605"/>
    </source>
</evidence>
<dbReference type="CDD" id="cd08195">
    <property type="entry name" value="DHQS"/>
    <property type="match status" value="1"/>
</dbReference>
<keyword evidence="12 17" id="KW-0862">Zinc</keyword>
<dbReference type="Pfam" id="PF01761">
    <property type="entry name" value="DHQ_synthase"/>
    <property type="match status" value="1"/>
</dbReference>
<evidence type="ECO:0000256" key="5">
    <source>
        <dbReference type="ARBA" id="ARBA00005412"/>
    </source>
</evidence>
<dbReference type="GO" id="GO:0003856">
    <property type="term" value="F:3-dehydroquinate synthase activity"/>
    <property type="evidence" value="ECO:0007669"/>
    <property type="project" value="UniProtKB-UniRule"/>
</dbReference>
<proteinExistence type="inferred from homology"/>
<feature type="binding site" evidence="17">
    <location>
        <begin position="129"/>
        <end position="130"/>
    </location>
    <ligand>
        <name>NAD(+)</name>
        <dbReference type="ChEBI" id="CHEBI:57540"/>
    </ligand>
</feature>
<comment type="catalytic activity">
    <reaction evidence="1 17">
        <text>7-phospho-2-dehydro-3-deoxy-D-arabino-heptonate = 3-dehydroquinate + phosphate</text>
        <dbReference type="Rhea" id="RHEA:21968"/>
        <dbReference type="ChEBI" id="CHEBI:32364"/>
        <dbReference type="ChEBI" id="CHEBI:43474"/>
        <dbReference type="ChEBI" id="CHEBI:58394"/>
        <dbReference type="EC" id="4.2.3.4"/>
    </reaction>
</comment>
<keyword evidence="9 17" id="KW-0028">Amino-acid biosynthesis</keyword>
<dbReference type="NCBIfam" id="TIGR01357">
    <property type="entry name" value="aroB"/>
    <property type="match status" value="1"/>
</dbReference>
<dbReference type="Pfam" id="PF24621">
    <property type="entry name" value="DHQS_C"/>
    <property type="match status" value="1"/>
</dbReference>
<dbReference type="RefSeq" id="WP_061948102.1">
    <property type="nucleotide sequence ID" value="NZ_LTAO01000011.1"/>
</dbReference>
<evidence type="ECO:0000259" key="18">
    <source>
        <dbReference type="Pfam" id="PF01761"/>
    </source>
</evidence>
<feature type="binding site" evidence="17">
    <location>
        <begin position="71"/>
        <end position="76"/>
    </location>
    <ligand>
        <name>NAD(+)</name>
        <dbReference type="ChEBI" id="CHEBI:57540"/>
    </ligand>
</feature>
<feature type="binding site" evidence="17">
    <location>
        <begin position="168"/>
        <end position="171"/>
    </location>
    <ligand>
        <name>NAD(+)</name>
        <dbReference type="ChEBI" id="CHEBI:57540"/>
    </ligand>
</feature>
<keyword evidence="10 17" id="KW-0479">Metal-binding</keyword>
<comment type="caution">
    <text evidence="20">The sequence shown here is derived from an EMBL/GenBank/DDBJ whole genome shotgun (WGS) entry which is preliminary data.</text>
</comment>
<keyword evidence="15 17" id="KW-0456">Lyase</keyword>
<dbReference type="AlphaFoldDB" id="A0A162EGZ4"/>
<dbReference type="HAMAP" id="MF_00110">
    <property type="entry name" value="DHQ_synthase"/>
    <property type="match status" value="1"/>
</dbReference>
<evidence type="ECO:0000256" key="7">
    <source>
        <dbReference type="ARBA" id="ARBA00017684"/>
    </source>
</evidence>
<keyword evidence="16 17" id="KW-0170">Cobalt</keyword>
<evidence type="ECO:0000256" key="6">
    <source>
        <dbReference type="ARBA" id="ARBA00013031"/>
    </source>
</evidence>
<keyword evidence="11 17" id="KW-0547">Nucleotide-binding</keyword>
<dbReference type="PIRSF" id="PIRSF001455">
    <property type="entry name" value="DHQ_synth"/>
    <property type="match status" value="1"/>
</dbReference>
<comment type="pathway">
    <text evidence="4 17">Metabolic intermediate biosynthesis; chorismate biosynthesis; chorismate from D-erythrose 4-phosphate and phosphoenolpyruvate: step 2/7.</text>
</comment>
<feature type="binding site" evidence="17">
    <location>
        <position position="263"/>
    </location>
    <ligand>
        <name>Zn(2+)</name>
        <dbReference type="ChEBI" id="CHEBI:29105"/>
    </ligand>
</feature>
<organism evidence="20 21">
    <name type="scientific">Alkalihalobacillus trypoxylicola</name>
    <dbReference type="NCBI Taxonomy" id="519424"/>
    <lineage>
        <taxon>Bacteria</taxon>
        <taxon>Bacillati</taxon>
        <taxon>Bacillota</taxon>
        <taxon>Bacilli</taxon>
        <taxon>Bacillales</taxon>
        <taxon>Bacillaceae</taxon>
        <taxon>Alkalihalobacillus</taxon>
    </lineage>
</organism>
<evidence type="ECO:0000256" key="10">
    <source>
        <dbReference type="ARBA" id="ARBA00022723"/>
    </source>
</evidence>
<dbReference type="InterPro" id="IPR056179">
    <property type="entry name" value="DHQS_C"/>
</dbReference>
<evidence type="ECO:0000256" key="13">
    <source>
        <dbReference type="ARBA" id="ARBA00023027"/>
    </source>
</evidence>
<dbReference type="SUPFAM" id="SSF56796">
    <property type="entry name" value="Dehydroquinate synthase-like"/>
    <property type="match status" value="1"/>
</dbReference>
<dbReference type="Gene3D" id="1.20.1090.10">
    <property type="entry name" value="Dehydroquinate synthase-like - alpha domain"/>
    <property type="match status" value="1"/>
</dbReference>
<dbReference type="GO" id="GO:0005737">
    <property type="term" value="C:cytoplasm"/>
    <property type="evidence" value="ECO:0007669"/>
    <property type="project" value="UniProtKB-SubCell"/>
</dbReference>
<keyword evidence="13 17" id="KW-0520">NAD</keyword>
<feature type="binding site" evidence="17">
    <location>
        <position position="183"/>
    </location>
    <ligand>
        <name>Zn(2+)</name>
        <dbReference type="ChEBI" id="CHEBI:29105"/>
    </ligand>
</feature>
<comment type="function">
    <text evidence="17">Catalyzes the conversion of 3-deoxy-D-arabino-heptulosonate 7-phosphate (DAHP) to dehydroquinate (DHQ).</text>
</comment>
<dbReference type="GO" id="GO:0000166">
    <property type="term" value="F:nucleotide binding"/>
    <property type="evidence" value="ECO:0007669"/>
    <property type="project" value="UniProtKB-KW"/>
</dbReference>
<dbReference type="EMBL" id="LTAO01000011">
    <property type="protein sequence ID" value="KYG32862.1"/>
    <property type="molecule type" value="Genomic_DNA"/>
</dbReference>
<evidence type="ECO:0000256" key="17">
    <source>
        <dbReference type="HAMAP-Rule" id="MF_00110"/>
    </source>
</evidence>
<dbReference type="InterPro" id="IPR030963">
    <property type="entry name" value="DHQ_synth_fam"/>
</dbReference>
<protein>
    <recommendedName>
        <fullName evidence="7 17">3-dehydroquinate synthase</fullName>
        <shortName evidence="17">DHQS</shortName>
        <ecNumber evidence="6 17">4.2.3.4</ecNumber>
    </recommendedName>
</protein>
<evidence type="ECO:0000313" key="21">
    <source>
        <dbReference type="Proteomes" id="UP000075806"/>
    </source>
</evidence>
<dbReference type="PANTHER" id="PTHR43622:SF7">
    <property type="entry name" value="3-DEHYDROQUINATE SYNTHASE, CHLOROPLASTIC"/>
    <property type="match status" value="1"/>
</dbReference>
<evidence type="ECO:0000256" key="1">
    <source>
        <dbReference type="ARBA" id="ARBA00001393"/>
    </source>
</evidence>
<feature type="domain" description="3-dehydroquinate synthase C-terminal" evidence="19">
    <location>
        <begin position="180"/>
        <end position="323"/>
    </location>
</feature>
<dbReference type="FunFam" id="3.40.50.1970:FF:000001">
    <property type="entry name" value="3-dehydroquinate synthase"/>
    <property type="match status" value="1"/>
</dbReference>
<evidence type="ECO:0000256" key="8">
    <source>
        <dbReference type="ARBA" id="ARBA00022490"/>
    </source>
</evidence>
<comment type="subcellular location">
    <subcellularLocation>
        <location evidence="3 17">Cytoplasm</location>
    </subcellularLocation>
</comment>
<comment type="cofactor">
    <cofactor evidence="2 17">
        <name>NAD(+)</name>
        <dbReference type="ChEBI" id="CHEBI:57540"/>
    </cofactor>
</comment>
<feature type="binding site" evidence="17">
    <location>
        <begin position="105"/>
        <end position="109"/>
    </location>
    <ligand>
        <name>NAD(+)</name>
        <dbReference type="ChEBI" id="CHEBI:57540"/>
    </ligand>
</feature>
<keyword evidence="8 17" id="KW-0963">Cytoplasm</keyword>
<comment type="cofactor">
    <cofactor evidence="17">
        <name>Co(2+)</name>
        <dbReference type="ChEBI" id="CHEBI:48828"/>
    </cofactor>
    <cofactor evidence="17">
        <name>Zn(2+)</name>
        <dbReference type="ChEBI" id="CHEBI:29105"/>
    </cofactor>
    <text evidence="17">Binds 1 divalent metal cation per subunit. Can use either Co(2+) or Zn(2+).</text>
</comment>
<dbReference type="InterPro" id="IPR016037">
    <property type="entry name" value="DHQ_synth_AroB"/>
</dbReference>
<dbReference type="PANTHER" id="PTHR43622">
    <property type="entry name" value="3-DEHYDROQUINATE SYNTHASE"/>
    <property type="match status" value="1"/>
</dbReference>
<dbReference type="GO" id="GO:0009073">
    <property type="term" value="P:aromatic amino acid family biosynthetic process"/>
    <property type="evidence" value="ECO:0007669"/>
    <property type="project" value="UniProtKB-KW"/>
</dbReference>
<sequence length="359" mass="40089">MQVIQVEAPSKTYQVFVKSGIIKELATYIAQLEKKPTSLFIITDSIVEKLYLDSVKQSLNHLKIYEGIIPSGEASKSFEQYERLLTIALQSQLDRHSLIVALGGGVVGDIAGFVAATYMRGIRFIQVPTTLLAQDSSVGGKVAINHPLGKNMIGAFYQPEMVLYDPTCFTTLPSEELRSGFAEVYKHGLINDELFFDWLHKEITDLTNIEPIVIEEMLKRSIEIKASIVKADEKESGIRAYLNLGHTLGHAIEKELGYGKMTHGEAVTIGILFAMNVSEELLKCSLPIQELKLWLSKLGYSTELPKILNSKQLLNTMKSDKKAENGTINMVLMREIGKVCLMPVKESTLLKHLEKMLEE</sequence>
<dbReference type="GO" id="GO:0046872">
    <property type="term" value="F:metal ion binding"/>
    <property type="evidence" value="ECO:0007669"/>
    <property type="project" value="UniProtKB-KW"/>
</dbReference>
<evidence type="ECO:0000256" key="16">
    <source>
        <dbReference type="ARBA" id="ARBA00023285"/>
    </source>
</evidence>
<dbReference type="OrthoDB" id="9806583at2"/>
<feature type="domain" description="3-dehydroquinate synthase N-terminal" evidence="18">
    <location>
        <begin position="68"/>
        <end position="178"/>
    </location>
</feature>
<reference evidence="20" key="1">
    <citation type="submission" date="2016-02" db="EMBL/GenBank/DDBJ databases">
        <title>Genome sequence of Bacillus trypoxylicola KCTC 13244(T).</title>
        <authorList>
            <person name="Jeong H."/>
            <person name="Park S.-H."/>
            <person name="Choi S.-K."/>
        </authorList>
    </citation>
    <scope>NUCLEOTIDE SEQUENCE [LARGE SCALE GENOMIC DNA]</scope>
    <source>
        <strain evidence="20">KCTC 13244</strain>
    </source>
</reference>
<dbReference type="STRING" id="519424.AZF04_18035"/>
<feature type="binding site" evidence="17">
    <location>
        <position position="141"/>
    </location>
    <ligand>
        <name>NAD(+)</name>
        <dbReference type="ChEBI" id="CHEBI:57540"/>
    </ligand>
</feature>
<evidence type="ECO:0000256" key="12">
    <source>
        <dbReference type="ARBA" id="ARBA00022833"/>
    </source>
</evidence>
<keyword evidence="14 17" id="KW-0057">Aromatic amino acid biosynthesis</keyword>
<accession>A0A162EGZ4</accession>
<evidence type="ECO:0000256" key="15">
    <source>
        <dbReference type="ARBA" id="ARBA00023239"/>
    </source>
</evidence>
<dbReference type="InterPro" id="IPR030960">
    <property type="entry name" value="DHQS/DOIS_N"/>
</dbReference>
<evidence type="ECO:0000256" key="4">
    <source>
        <dbReference type="ARBA" id="ARBA00004661"/>
    </source>
</evidence>